<dbReference type="GO" id="GO:0070401">
    <property type="term" value="F:NADP+ binding"/>
    <property type="evidence" value="ECO:0007669"/>
    <property type="project" value="UniProtKB-ARBA"/>
</dbReference>
<dbReference type="PANTHER" id="PTHR48069">
    <property type="entry name" value="DIHYDROFOLATE REDUCTASE"/>
    <property type="match status" value="1"/>
</dbReference>
<comment type="catalytic activity">
    <reaction evidence="8">
        <text>(6S)-5,6,7,8-tetrahydrofolate + NADP(+) = 7,8-dihydrofolate + NADPH + H(+)</text>
        <dbReference type="Rhea" id="RHEA:15009"/>
        <dbReference type="ChEBI" id="CHEBI:15378"/>
        <dbReference type="ChEBI" id="CHEBI:57451"/>
        <dbReference type="ChEBI" id="CHEBI:57453"/>
        <dbReference type="ChEBI" id="CHEBI:57783"/>
        <dbReference type="ChEBI" id="CHEBI:58349"/>
        <dbReference type="EC" id="1.5.1.3"/>
    </reaction>
</comment>
<gene>
    <name evidence="11" type="ORF">C6Y45_08960</name>
</gene>
<comment type="caution">
    <text evidence="11">The sequence shown here is derived from an EMBL/GenBank/DDBJ whole genome shotgun (WGS) entry which is preliminary data.</text>
</comment>
<evidence type="ECO:0000313" key="12">
    <source>
        <dbReference type="Proteomes" id="UP000240509"/>
    </source>
</evidence>
<keyword evidence="6 8" id="KW-0560">Oxidoreductase</keyword>
<dbReference type="GO" id="GO:0046655">
    <property type="term" value="P:folic acid metabolic process"/>
    <property type="evidence" value="ECO:0007669"/>
    <property type="project" value="TreeGrafter"/>
</dbReference>
<dbReference type="InterPro" id="IPR012259">
    <property type="entry name" value="DHFR"/>
</dbReference>
<dbReference type="PRINTS" id="PR00070">
    <property type="entry name" value="DHFR"/>
</dbReference>
<dbReference type="GO" id="GO:0046452">
    <property type="term" value="P:dihydrofolate metabolic process"/>
    <property type="evidence" value="ECO:0007669"/>
    <property type="project" value="TreeGrafter"/>
</dbReference>
<dbReference type="PROSITE" id="PS00075">
    <property type="entry name" value="DHFR_1"/>
    <property type="match status" value="1"/>
</dbReference>
<dbReference type="InterPro" id="IPR001796">
    <property type="entry name" value="DHFR_dom"/>
</dbReference>
<dbReference type="InterPro" id="IPR017925">
    <property type="entry name" value="DHFR_CS"/>
</dbReference>
<evidence type="ECO:0000256" key="6">
    <source>
        <dbReference type="ARBA" id="ARBA00023002"/>
    </source>
</evidence>
<dbReference type="PIRSF" id="PIRSF000194">
    <property type="entry name" value="DHFR"/>
    <property type="match status" value="1"/>
</dbReference>
<name>A0A2T4U691_9BACI</name>
<dbReference type="GO" id="GO:0005829">
    <property type="term" value="C:cytosol"/>
    <property type="evidence" value="ECO:0007669"/>
    <property type="project" value="TreeGrafter"/>
</dbReference>
<reference evidence="11 12" key="1">
    <citation type="submission" date="2018-03" db="EMBL/GenBank/DDBJ databases">
        <title>Alkalicoccus saliphilus sp. nov., isolated from a mineral pool.</title>
        <authorList>
            <person name="Zhao B."/>
        </authorList>
    </citation>
    <scope>NUCLEOTIDE SEQUENCE [LARGE SCALE GENOMIC DNA]</scope>
    <source>
        <strain evidence="11 12">6AG</strain>
    </source>
</reference>
<evidence type="ECO:0000256" key="8">
    <source>
        <dbReference type="PIRNR" id="PIRNR000194"/>
    </source>
</evidence>
<accession>A0A2T4U691</accession>
<dbReference type="FunFam" id="3.40.430.10:FF:000001">
    <property type="entry name" value="Dihydrofolate reductase"/>
    <property type="match status" value="1"/>
</dbReference>
<dbReference type="Pfam" id="PF00186">
    <property type="entry name" value="DHFR_1"/>
    <property type="match status" value="1"/>
</dbReference>
<organism evidence="11 12">
    <name type="scientific">Alkalicoccus saliphilus</name>
    <dbReference type="NCBI Taxonomy" id="200989"/>
    <lineage>
        <taxon>Bacteria</taxon>
        <taxon>Bacillati</taxon>
        <taxon>Bacillota</taxon>
        <taxon>Bacilli</taxon>
        <taxon>Bacillales</taxon>
        <taxon>Bacillaceae</taxon>
        <taxon>Alkalicoccus</taxon>
    </lineage>
</organism>
<evidence type="ECO:0000256" key="5">
    <source>
        <dbReference type="ARBA" id="ARBA00022857"/>
    </source>
</evidence>
<comment type="function">
    <text evidence="7 8">Key enzyme in folate metabolism. Catalyzes an essential reaction for de novo glycine and purine synthesis, and for DNA precursor synthesis.</text>
</comment>
<sequence>MISMIAAMAENRVIGKDGGMPWHLPGDLRFFKETTYGKTVVMGRKTYESIGKPLSGRKNVVMTSRTNFQPEGVTVVHTKEDVLQLEKKEQELVIMGGATLYEAFMFEADRLYLTRIEKEFSGDTFFPEFNESEWETVEERRGEINEKNQIPHVFQTLERKVDSSKKV</sequence>
<proteinExistence type="inferred from homology"/>
<dbReference type="Gene3D" id="3.40.430.10">
    <property type="entry name" value="Dihydrofolate Reductase, subunit A"/>
    <property type="match status" value="1"/>
</dbReference>
<evidence type="ECO:0000256" key="9">
    <source>
        <dbReference type="RuleBase" id="RU004474"/>
    </source>
</evidence>
<dbReference type="EMBL" id="PZJJ01000012">
    <property type="protein sequence ID" value="PTL38909.1"/>
    <property type="molecule type" value="Genomic_DNA"/>
</dbReference>
<evidence type="ECO:0000256" key="4">
    <source>
        <dbReference type="ARBA" id="ARBA00022563"/>
    </source>
</evidence>
<dbReference type="CDD" id="cd00209">
    <property type="entry name" value="DHFR"/>
    <property type="match status" value="1"/>
</dbReference>
<evidence type="ECO:0000313" key="11">
    <source>
        <dbReference type="EMBL" id="PTL38909.1"/>
    </source>
</evidence>
<dbReference type="EC" id="1.5.1.3" evidence="3 8"/>
<dbReference type="InterPro" id="IPR024072">
    <property type="entry name" value="DHFR-like_dom_sf"/>
</dbReference>
<comment type="pathway">
    <text evidence="1 8">Cofactor biosynthesis; tetrahydrofolate biosynthesis; 5,6,7,8-tetrahydrofolate from 7,8-dihydrofolate: step 1/1.</text>
</comment>
<keyword evidence="5 8" id="KW-0521">NADP</keyword>
<evidence type="ECO:0000256" key="3">
    <source>
        <dbReference type="ARBA" id="ARBA00012856"/>
    </source>
</evidence>
<evidence type="ECO:0000256" key="7">
    <source>
        <dbReference type="ARBA" id="ARBA00025067"/>
    </source>
</evidence>
<evidence type="ECO:0000256" key="2">
    <source>
        <dbReference type="ARBA" id="ARBA00009539"/>
    </source>
</evidence>
<dbReference type="UniPathway" id="UPA00077">
    <property type="reaction ID" value="UER00158"/>
</dbReference>
<dbReference type="AlphaFoldDB" id="A0A2T4U691"/>
<dbReference type="GO" id="GO:0046654">
    <property type="term" value="P:tetrahydrofolate biosynthetic process"/>
    <property type="evidence" value="ECO:0007669"/>
    <property type="project" value="UniProtKB-UniPathway"/>
</dbReference>
<keyword evidence="4 8" id="KW-0554">One-carbon metabolism</keyword>
<dbReference type="Proteomes" id="UP000240509">
    <property type="component" value="Unassembled WGS sequence"/>
</dbReference>
<evidence type="ECO:0000259" key="10">
    <source>
        <dbReference type="PROSITE" id="PS51330"/>
    </source>
</evidence>
<keyword evidence="12" id="KW-1185">Reference proteome</keyword>
<protein>
    <recommendedName>
        <fullName evidence="3 8">Dihydrofolate reductase</fullName>
        <ecNumber evidence="3 8">1.5.1.3</ecNumber>
    </recommendedName>
</protein>
<comment type="similarity">
    <text evidence="2 8 9">Belongs to the dihydrofolate reductase family.</text>
</comment>
<evidence type="ECO:0000256" key="1">
    <source>
        <dbReference type="ARBA" id="ARBA00004903"/>
    </source>
</evidence>
<feature type="domain" description="DHFR" evidence="10">
    <location>
        <begin position="1"/>
        <end position="159"/>
    </location>
</feature>
<dbReference type="RefSeq" id="WP_107584887.1">
    <property type="nucleotide sequence ID" value="NZ_PZJJ01000012.1"/>
</dbReference>
<dbReference type="GO" id="GO:0004146">
    <property type="term" value="F:dihydrofolate reductase activity"/>
    <property type="evidence" value="ECO:0007669"/>
    <property type="project" value="UniProtKB-EC"/>
</dbReference>
<dbReference type="SUPFAM" id="SSF53597">
    <property type="entry name" value="Dihydrofolate reductase-like"/>
    <property type="match status" value="1"/>
</dbReference>
<dbReference type="GO" id="GO:0006730">
    <property type="term" value="P:one-carbon metabolic process"/>
    <property type="evidence" value="ECO:0007669"/>
    <property type="project" value="UniProtKB-KW"/>
</dbReference>
<dbReference type="OrthoDB" id="9804315at2"/>
<dbReference type="PROSITE" id="PS51330">
    <property type="entry name" value="DHFR_2"/>
    <property type="match status" value="1"/>
</dbReference>
<dbReference type="PANTHER" id="PTHR48069:SF3">
    <property type="entry name" value="DIHYDROFOLATE REDUCTASE"/>
    <property type="match status" value="1"/>
</dbReference>